<feature type="signal peptide" evidence="5">
    <location>
        <begin position="1"/>
        <end position="20"/>
    </location>
</feature>
<dbReference type="OrthoDB" id="5485925at2"/>
<keyword evidence="8" id="KW-1185">Reference proteome</keyword>
<dbReference type="RefSeq" id="WP_073193082.1">
    <property type="nucleotide sequence ID" value="NZ_FQTW01000005.1"/>
</dbReference>
<dbReference type="STRING" id="1155689.SAMN05444278_105157"/>
<dbReference type="Pfam" id="PF00041">
    <property type="entry name" value="fn3"/>
    <property type="match status" value="1"/>
</dbReference>
<dbReference type="NCBIfam" id="TIGR04183">
    <property type="entry name" value="Por_Secre_tail"/>
    <property type="match status" value="1"/>
</dbReference>
<feature type="chain" id="PRO_5013268303" evidence="5">
    <location>
        <begin position="21"/>
        <end position="636"/>
    </location>
</feature>
<sequence>MKKFFAFLGFSLMSFQVSLAQAPNGYYDSAQGLNGYNLKTALNLIIDDIDDNNGYPFHQDQGYGALYDAYANPNSGDTDNYYENDGSVLDLYSEIPNGQDSYFYNHYSQQCGNYNSENDCYNREHLVPQSTFNSASPMKNDYFHVIPTDGYVNGQRGSYPFGEVDNATWTSTNGSKKGSNTFPGYSGTVFEPIDEFKGDIARSVLYFAIRYEQEFSSSWDNNEVLTDNDPNQFYVQWYIDLLINWHLNDPVSQREIDRNNNGFAFQGNRNPLIDHPEYVQLIWDPNPDTQAPTAPTNITANNITSSSVELSWDASTDDTGVTNYEVEQDNVVIANLSQDQLSYQVTNLDSETLYNFRVYAIDGTGNISNPSNNLEVTTLATPDYLINEDFNNCNTVQFEVVNESGDLTWSCTEEFGENNTGSYQMNAFSGGSTQSGIDWLITSTPINFDTSSSALLSFYTDASYGNTALELVYSTDYSGGMSPSNSTWTAVPNINIPLHSDGSGSEEVYTFSQIDISSISGSGVYLAFKYDTTDGESATRWTVDNFIIEGDVLNINSSQTSFDIKLFPNPVEGNRLQVESSKDIKSIHLFDLNGRLVRTLKISSNNSISVEGLTKGIYLLEINTTTAKQVEKIIIN</sequence>
<accession>A0A1M4W9Q6</accession>
<dbReference type="InterPro" id="IPR007346">
    <property type="entry name" value="Endonuclease-I"/>
</dbReference>
<proteinExistence type="inferred from homology"/>
<dbReference type="InterPro" id="IPR013783">
    <property type="entry name" value="Ig-like_fold"/>
</dbReference>
<protein>
    <submittedName>
        <fullName evidence="7">Por secretion system C-terminal sorting domain-containing protein</fullName>
    </submittedName>
</protein>
<dbReference type="Proteomes" id="UP000184462">
    <property type="component" value="Unassembled WGS sequence"/>
</dbReference>
<name>A0A1M4W9Q6_9FLAO</name>
<evidence type="ECO:0000256" key="1">
    <source>
        <dbReference type="ARBA" id="ARBA00006429"/>
    </source>
</evidence>
<dbReference type="PROSITE" id="PS50853">
    <property type="entry name" value="FN3"/>
    <property type="match status" value="1"/>
</dbReference>
<dbReference type="SUPFAM" id="SSF54060">
    <property type="entry name" value="His-Me finger endonucleases"/>
    <property type="match status" value="1"/>
</dbReference>
<evidence type="ECO:0000259" key="6">
    <source>
        <dbReference type="PROSITE" id="PS50853"/>
    </source>
</evidence>
<keyword evidence="4" id="KW-0378">Hydrolase</keyword>
<dbReference type="InterPro" id="IPR036116">
    <property type="entry name" value="FN3_sf"/>
</dbReference>
<dbReference type="InterPro" id="IPR003961">
    <property type="entry name" value="FN3_dom"/>
</dbReference>
<dbReference type="EMBL" id="FQTW01000005">
    <property type="protein sequence ID" value="SHE77890.1"/>
    <property type="molecule type" value="Genomic_DNA"/>
</dbReference>
<evidence type="ECO:0000256" key="4">
    <source>
        <dbReference type="ARBA" id="ARBA00022801"/>
    </source>
</evidence>
<evidence type="ECO:0000256" key="3">
    <source>
        <dbReference type="ARBA" id="ARBA00022729"/>
    </source>
</evidence>
<dbReference type="Gene3D" id="2.60.40.10">
    <property type="entry name" value="Immunoglobulins"/>
    <property type="match status" value="1"/>
</dbReference>
<dbReference type="SMART" id="SM00060">
    <property type="entry name" value="FN3"/>
    <property type="match status" value="1"/>
</dbReference>
<evidence type="ECO:0000313" key="8">
    <source>
        <dbReference type="Proteomes" id="UP000184462"/>
    </source>
</evidence>
<reference evidence="7 8" key="1">
    <citation type="submission" date="2016-11" db="EMBL/GenBank/DDBJ databases">
        <authorList>
            <person name="Jaros S."/>
            <person name="Januszkiewicz K."/>
            <person name="Wedrychowicz H."/>
        </authorList>
    </citation>
    <scope>NUCLEOTIDE SEQUENCE [LARGE SCALE GENOMIC DNA]</scope>
    <source>
        <strain evidence="7 8">DSM 25661</strain>
    </source>
</reference>
<gene>
    <name evidence="7" type="ORF">SAMN05444278_105157</name>
</gene>
<dbReference type="Pfam" id="PF04231">
    <property type="entry name" value="Endonuclease_1"/>
    <property type="match status" value="1"/>
</dbReference>
<organism evidence="7 8">
    <name type="scientific">Psychroflexus salarius</name>
    <dbReference type="NCBI Taxonomy" id="1155689"/>
    <lineage>
        <taxon>Bacteria</taxon>
        <taxon>Pseudomonadati</taxon>
        <taxon>Bacteroidota</taxon>
        <taxon>Flavobacteriia</taxon>
        <taxon>Flavobacteriales</taxon>
        <taxon>Flavobacteriaceae</taxon>
        <taxon>Psychroflexus</taxon>
    </lineage>
</organism>
<dbReference type="CDD" id="cd00063">
    <property type="entry name" value="FN3"/>
    <property type="match status" value="1"/>
</dbReference>
<keyword evidence="3 5" id="KW-0732">Signal</keyword>
<feature type="domain" description="Fibronectin type-III" evidence="6">
    <location>
        <begin position="294"/>
        <end position="381"/>
    </location>
</feature>
<dbReference type="GO" id="GO:0016787">
    <property type="term" value="F:hydrolase activity"/>
    <property type="evidence" value="ECO:0007669"/>
    <property type="project" value="UniProtKB-KW"/>
</dbReference>
<keyword evidence="2" id="KW-0540">Nuclease</keyword>
<dbReference type="PANTHER" id="PTHR33607:SF2">
    <property type="entry name" value="ENDONUCLEASE-1"/>
    <property type="match status" value="1"/>
</dbReference>
<dbReference type="InterPro" id="IPR026444">
    <property type="entry name" value="Secre_tail"/>
</dbReference>
<evidence type="ECO:0000256" key="2">
    <source>
        <dbReference type="ARBA" id="ARBA00022722"/>
    </source>
</evidence>
<dbReference type="Pfam" id="PF16409">
    <property type="entry name" value="DUF5017"/>
    <property type="match status" value="1"/>
</dbReference>
<dbReference type="InterPro" id="IPR032185">
    <property type="entry name" value="DUF5017"/>
</dbReference>
<dbReference type="AlphaFoldDB" id="A0A1M4W9Q6"/>
<dbReference type="Pfam" id="PF18962">
    <property type="entry name" value="Por_Secre_tail"/>
    <property type="match status" value="1"/>
</dbReference>
<evidence type="ECO:0000313" key="7">
    <source>
        <dbReference type="EMBL" id="SHE77890.1"/>
    </source>
</evidence>
<dbReference type="PANTHER" id="PTHR33607">
    <property type="entry name" value="ENDONUCLEASE-1"/>
    <property type="match status" value="1"/>
</dbReference>
<dbReference type="GO" id="GO:0004518">
    <property type="term" value="F:nuclease activity"/>
    <property type="evidence" value="ECO:0007669"/>
    <property type="project" value="UniProtKB-KW"/>
</dbReference>
<evidence type="ECO:0000256" key="5">
    <source>
        <dbReference type="SAM" id="SignalP"/>
    </source>
</evidence>
<comment type="similarity">
    <text evidence="1">Belongs to the EndA/NucM nuclease family.</text>
</comment>
<dbReference type="SUPFAM" id="SSF49265">
    <property type="entry name" value="Fibronectin type III"/>
    <property type="match status" value="1"/>
</dbReference>
<dbReference type="InterPro" id="IPR044925">
    <property type="entry name" value="His-Me_finger_sf"/>
</dbReference>